<dbReference type="PANTHER" id="PTHR35089:SF1">
    <property type="entry name" value="CHAPERONE PROTEIN SKP"/>
    <property type="match status" value="1"/>
</dbReference>
<reference evidence="4" key="1">
    <citation type="submission" date="2018-06" db="EMBL/GenBank/DDBJ databases">
        <authorList>
            <person name="Zhirakovskaya E."/>
        </authorList>
    </citation>
    <scope>NUCLEOTIDE SEQUENCE</scope>
</reference>
<dbReference type="GO" id="GO:0005829">
    <property type="term" value="C:cytosol"/>
    <property type="evidence" value="ECO:0007669"/>
    <property type="project" value="TreeGrafter"/>
</dbReference>
<evidence type="ECO:0008006" key="5">
    <source>
        <dbReference type="Google" id="ProtNLM"/>
    </source>
</evidence>
<comment type="similarity">
    <text evidence="1">Belongs to the Skp family.</text>
</comment>
<evidence type="ECO:0000313" key="4">
    <source>
        <dbReference type="EMBL" id="VAV85044.1"/>
    </source>
</evidence>
<dbReference type="InterPro" id="IPR024930">
    <property type="entry name" value="Skp_dom_sf"/>
</dbReference>
<dbReference type="EMBL" id="UOEA01000080">
    <property type="protein sequence ID" value="VAV85044.1"/>
    <property type="molecule type" value="Genomic_DNA"/>
</dbReference>
<evidence type="ECO:0000256" key="3">
    <source>
        <dbReference type="SAM" id="Coils"/>
    </source>
</evidence>
<keyword evidence="2" id="KW-0732">Signal</keyword>
<keyword evidence="3" id="KW-0175">Coiled coil</keyword>
<dbReference type="GO" id="GO:0050821">
    <property type="term" value="P:protein stabilization"/>
    <property type="evidence" value="ECO:0007669"/>
    <property type="project" value="TreeGrafter"/>
</dbReference>
<gene>
    <name evidence="4" type="ORF">MNBD_DELTA01-409</name>
</gene>
<dbReference type="AlphaFoldDB" id="A0A3B0QTU3"/>
<accession>A0A3B0QTU3</accession>
<evidence type="ECO:0000256" key="2">
    <source>
        <dbReference type="ARBA" id="ARBA00022729"/>
    </source>
</evidence>
<dbReference type="SMART" id="SM00935">
    <property type="entry name" value="OmpH"/>
    <property type="match status" value="1"/>
</dbReference>
<organism evidence="4">
    <name type="scientific">hydrothermal vent metagenome</name>
    <dbReference type="NCBI Taxonomy" id="652676"/>
    <lineage>
        <taxon>unclassified sequences</taxon>
        <taxon>metagenomes</taxon>
        <taxon>ecological metagenomes</taxon>
    </lineage>
</organism>
<proteinExistence type="inferred from homology"/>
<dbReference type="InterPro" id="IPR005632">
    <property type="entry name" value="Chaperone_Skp"/>
</dbReference>
<protein>
    <recommendedName>
        <fullName evidence="5">Outer membrane protein H</fullName>
    </recommendedName>
</protein>
<dbReference type="PANTHER" id="PTHR35089">
    <property type="entry name" value="CHAPERONE PROTEIN SKP"/>
    <property type="match status" value="1"/>
</dbReference>
<evidence type="ECO:0000256" key="1">
    <source>
        <dbReference type="ARBA" id="ARBA00009091"/>
    </source>
</evidence>
<sequence>MKKFIAIAILLMMVFSTHAIAANLKIGYANLQRAVSESEAGKRAKESLKVEADNYREKNMTKKDKLKKQKAEIDMKIAVWNKETKEAKVKKFQAGLEDLQLDNQKFANELRKKEQKSIATIVKGLREILRSIAKKKGYTFILESSTGLILHGPENNDITDELIKQYNKKTR</sequence>
<feature type="coiled-coil region" evidence="3">
    <location>
        <begin position="45"/>
        <end position="116"/>
    </location>
</feature>
<dbReference type="Gene3D" id="3.30.910.20">
    <property type="entry name" value="Skp domain"/>
    <property type="match status" value="1"/>
</dbReference>
<dbReference type="SUPFAM" id="SSF111384">
    <property type="entry name" value="OmpH-like"/>
    <property type="match status" value="1"/>
</dbReference>
<name>A0A3B0QTU3_9ZZZZ</name>
<dbReference type="GO" id="GO:0051082">
    <property type="term" value="F:unfolded protein binding"/>
    <property type="evidence" value="ECO:0007669"/>
    <property type="project" value="InterPro"/>
</dbReference>
<dbReference type="Pfam" id="PF03938">
    <property type="entry name" value="OmpH"/>
    <property type="match status" value="1"/>
</dbReference>